<protein>
    <submittedName>
        <fullName evidence="2">Uncharacterized protein</fullName>
    </submittedName>
</protein>
<dbReference type="InterPro" id="IPR014777">
    <property type="entry name" value="4pyrrole_Mease_sub1"/>
</dbReference>
<dbReference type="GO" id="GO:0019354">
    <property type="term" value="P:siroheme biosynthetic process"/>
    <property type="evidence" value="ECO:0007669"/>
    <property type="project" value="TreeGrafter"/>
</dbReference>
<dbReference type="AlphaFoldDB" id="A0AAD8MI96"/>
<comment type="caution">
    <text evidence="2">The sequence shown here is derived from an EMBL/GenBank/DDBJ whole genome shotgun (WGS) entry which is preliminary data.</text>
</comment>
<dbReference type="Gene3D" id="3.40.1010.10">
    <property type="entry name" value="Cobalt-precorrin-4 Transmethylase, Domain 1"/>
    <property type="match status" value="1"/>
</dbReference>
<evidence type="ECO:0000313" key="2">
    <source>
        <dbReference type="EMBL" id="KAK1373787.1"/>
    </source>
</evidence>
<dbReference type="GO" id="GO:0004851">
    <property type="term" value="F:uroporphyrin-III C-methyltransferase activity"/>
    <property type="evidence" value="ECO:0007669"/>
    <property type="project" value="TreeGrafter"/>
</dbReference>
<dbReference type="PANTHER" id="PTHR45790">
    <property type="entry name" value="SIROHEME SYNTHASE-RELATED"/>
    <property type="match status" value="1"/>
</dbReference>
<reference evidence="2" key="2">
    <citation type="submission" date="2023-05" db="EMBL/GenBank/DDBJ databases">
        <authorList>
            <person name="Schelkunov M.I."/>
        </authorList>
    </citation>
    <scope>NUCLEOTIDE SEQUENCE</scope>
    <source>
        <strain evidence="2">Hsosn_3</strain>
        <tissue evidence="2">Leaf</tissue>
    </source>
</reference>
<dbReference type="InterPro" id="IPR050161">
    <property type="entry name" value="Siro_Cobalamin_biosynth"/>
</dbReference>
<proteinExistence type="predicted"/>
<keyword evidence="1" id="KW-0627">Porphyrin biosynthesis</keyword>
<dbReference type="SUPFAM" id="SSF53790">
    <property type="entry name" value="Tetrapyrrole methylase"/>
    <property type="match status" value="1"/>
</dbReference>
<dbReference type="PANTHER" id="PTHR45790:SF3">
    <property type="entry name" value="S-ADENOSYL-L-METHIONINE-DEPENDENT UROPORPHYRINOGEN III METHYLTRANSFERASE, CHLOROPLASTIC"/>
    <property type="match status" value="1"/>
</dbReference>
<sequence>MSLQTFYVSILRTFTSSFHVPPDSSSVRDYDIALQLPELKKMLQYDMALQLPELKKILVSNDVLDLVGQNARLLYAGKTVGYHSRTQEIHELLLSFCEVGLSFAEVGAIVVDLKGEIHLVFGRGGEEMDSLQQQGIHIKVIPGICCFRNSGRAFHIVYAKIKDLADSISTAQLVSPSLIIIGKVVALSPSWPYSSKDAFNLVETR</sequence>
<organism evidence="2 3">
    <name type="scientific">Heracleum sosnowskyi</name>
    <dbReference type="NCBI Taxonomy" id="360622"/>
    <lineage>
        <taxon>Eukaryota</taxon>
        <taxon>Viridiplantae</taxon>
        <taxon>Streptophyta</taxon>
        <taxon>Embryophyta</taxon>
        <taxon>Tracheophyta</taxon>
        <taxon>Spermatophyta</taxon>
        <taxon>Magnoliopsida</taxon>
        <taxon>eudicotyledons</taxon>
        <taxon>Gunneridae</taxon>
        <taxon>Pentapetalae</taxon>
        <taxon>asterids</taxon>
        <taxon>campanulids</taxon>
        <taxon>Apiales</taxon>
        <taxon>Apiaceae</taxon>
        <taxon>Apioideae</taxon>
        <taxon>apioid superclade</taxon>
        <taxon>Tordylieae</taxon>
        <taxon>Tordyliinae</taxon>
        <taxon>Heracleum</taxon>
    </lineage>
</organism>
<keyword evidence="3" id="KW-1185">Reference proteome</keyword>
<evidence type="ECO:0000313" key="3">
    <source>
        <dbReference type="Proteomes" id="UP001237642"/>
    </source>
</evidence>
<evidence type="ECO:0000256" key="1">
    <source>
        <dbReference type="ARBA" id="ARBA00023244"/>
    </source>
</evidence>
<gene>
    <name evidence="2" type="ORF">POM88_029980</name>
</gene>
<accession>A0AAD8MI96</accession>
<dbReference type="EMBL" id="JAUIZM010000007">
    <property type="protein sequence ID" value="KAK1373787.1"/>
    <property type="molecule type" value="Genomic_DNA"/>
</dbReference>
<name>A0AAD8MI96_9APIA</name>
<dbReference type="InterPro" id="IPR035996">
    <property type="entry name" value="4pyrrol_Methylase_sf"/>
</dbReference>
<dbReference type="Proteomes" id="UP001237642">
    <property type="component" value="Unassembled WGS sequence"/>
</dbReference>
<reference evidence="2" key="1">
    <citation type="submission" date="2023-02" db="EMBL/GenBank/DDBJ databases">
        <title>Genome of toxic invasive species Heracleum sosnowskyi carries increased number of genes despite the absence of recent whole-genome duplications.</title>
        <authorList>
            <person name="Schelkunov M."/>
            <person name="Shtratnikova V."/>
            <person name="Makarenko M."/>
            <person name="Klepikova A."/>
            <person name="Omelchenko D."/>
            <person name="Novikova G."/>
            <person name="Obukhova E."/>
            <person name="Bogdanov V."/>
            <person name="Penin A."/>
            <person name="Logacheva M."/>
        </authorList>
    </citation>
    <scope>NUCLEOTIDE SEQUENCE</scope>
    <source>
        <strain evidence="2">Hsosn_3</strain>
        <tissue evidence="2">Leaf</tissue>
    </source>
</reference>